<protein>
    <submittedName>
        <fullName evidence="2">Uncharacterized protein</fullName>
    </submittedName>
</protein>
<organism evidence="2 3">
    <name type="scientific">Dyadobacter jejuensis</name>
    <dbReference type="NCBI Taxonomy" id="1082580"/>
    <lineage>
        <taxon>Bacteria</taxon>
        <taxon>Pseudomonadati</taxon>
        <taxon>Bacteroidota</taxon>
        <taxon>Cytophagia</taxon>
        <taxon>Cytophagales</taxon>
        <taxon>Spirosomataceae</taxon>
        <taxon>Dyadobacter</taxon>
    </lineage>
</organism>
<dbReference type="EMBL" id="QGDT01000002">
    <property type="protein sequence ID" value="PWJ59636.1"/>
    <property type="molecule type" value="Genomic_DNA"/>
</dbReference>
<evidence type="ECO:0000313" key="3">
    <source>
        <dbReference type="Proteomes" id="UP000245880"/>
    </source>
</evidence>
<accession>A0A316AQE6</accession>
<keyword evidence="3" id="KW-1185">Reference proteome</keyword>
<name>A0A316AQE6_9BACT</name>
<keyword evidence="1" id="KW-0812">Transmembrane</keyword>
<keyword evidence="1" id="KW-1133">Transmembrane helix</keyword>
<dbReference type="OrthoDB" id="939514at2"/>
<keyword evidence="1" id="KW-0472">Membrane</keyword>
<proteinExistence type="predicted"/>
<evidence type="ECO:0000313" key="2">
    <source>
        <dbReference type="EMBL" id="PWJ59636.1"/>
    </source>
</evidence>
<dbReference type="RefSeq" id="WP_109673483.1">
    <property type="nucleotide sequence ID" value="NZ_QGDT01000002.1"/>
</dbReference>
<evidence type="ECO:0000256" key="1">
    <source>
        <dbReference type="SAM" id="Phobius"/>
    </source>
</evidence>
<feature type="transmembrane region" description="Helical" evidence="1">
    <location>
        <begin position="12"/>
        <end position="29"/>
    </location>
</feature>
<dbReference type="Proteomes" id="UP000245880">
    <property type="component" value="Unassembled WGS sequence"/>
</dbReference>
<dbReference type="AlphaFoldDB" id="A0A316AQE6"/>
<comment type="caution">
    <text evidence="2">The sequence shown here is derived from an EMBL/GenBank/DDBJ whole genome shotgun (WGS) entry which is preliminary data.</text>
</comment>
<gene>
    <name evidence="2" type="ORF">CLV98_102470</name>
</gene>
<sequence length="317" mass="36221">MKTQKFGRISVILLPLTQYLFIPILLVLLPSCEKSLDRVAVTEPDGSSSARLSQEALVSISYEVESFSVRQLAKQTRALNDKGLSDFAEIGAQPHLDRTSIDLQIFKDGSYRMTTVRLEPTRKHLLPESLNKKYERYKAGPYKTVSNNGSLTFYDEEGNEIGRHQLKSNPYTDLVRQIKAAKPNEINKIANGVMGNPLINEVEINQVASEKKAKIQRQGNITRFEFEHQDESDKAVPNKLITQVYDFKANRLLETSMFAKDSKKLLMRSVLFYDQVDKGNRVNRTLNESYSTDLVSGVETRHYREDFYSNMEVVVNR</sequence>
<reference evidence="2 3" key="1">
    <citation type="submission" date="2018-03" db="EMBL/GenBank/DDBJ databases">
        <title>Genomic Encyclopedia of Archaeal and Bacterial Type Strains, Phase II (KMG-II): from individual species to whole genera.</title>
        <authorList>
            <person name="Goeker M."/>
        </authorList>
    </citation>
    <scope>NUCLEOTIDE SEQUENCE [LARGE SCALE GENOMIC DNA]</scope>
    <source>
        <strain evidence="2 3">DSM 100346</strain>
    </source>
</reference>